<reference evidence="6" key="1">
    <citation type="submission" date="2020-10" db="EMBL/GenBank/DDBJ databases">
        <authorList>
            <person name="Gilroy R."/>
        </authorList>
    </citation>
    <scope>NUCLEOTIDE SEQUENCE</scope>
    <source>
        <strain evidence="6">ChiHjej12B11-7776</strain>
    </source>
</reference>
<keyword evidence="3 5" id="KW-1133">Transmembrane helix</keyword>
<reference evidence="6" key="2">
    <citation type="journal article" date="2021" name="PeerJ">
        <title>Extensive microbial diversity within the chicken gut microbiome revealed by metagenomics and culture.</title>
        <authorList>
            <person name="Gilroy R."/>
            <person name="Ravi A."/>
            <person name="Getino M."/>
            <person name="Pursley I."/>
            <person name="Horton D.L."/>
            <person name="Alikhan N.F."/>
            <person name="Baker D."/>
            <person name="Gharbi K."/>
            <person name="Hall N."/>
            <person name="Watson M."/>
            <person name="Adriaenssens E.M."/>
            <person name="Foster-Nyarko E."/>
            <person name="Jarju S."/>
            <person name="Secka A."/>
            <person name="Antonio M."/>
            <person name="Oren A."/>
            <person name="Chaudhuri R.R."/>
            <person name="La Ragione R."/>
            <person name="Hildebrand F."/>
            <person name="Pallen M.J."/>
        </authorList>
    </citation>
    <scope>NUCLEOTIDE SEQUENCE</scope>
    <source>
        <strain evidence="6">ChiHjej12B11-7776</strain>
    </source>
</reference>
<gene>
    <name evidence="6" type="ORF">IAC72_02810</name>
</gene>
<dbReference type="Pfam" id="PF02674">
    <property type="entry name" value="Colicin_V"/>
    <property type="match status" value="1"/>
</dbReference>
<name>A0A9D1MWT4_9BACT</name>
<organism evidence="6 7">
    <name type="scientific">Candidatus Fimimonas merdipullorum</name>
    <dbReference type="NCBI Taxonomy" id="2840822"/>
    <lineage>
        <taxon>Bacteria</taxon>
        <taxon>Pseudomonadati</taxon>
        <taxon>Myxococcota</taxon>
        <taxon>Myxococcia</taxon>
        <taxon>Myxococcales</taxon>
        <taxon>Cystobacterineae</taxon>
        <taxon>Myxococcaceae</taxon>
        <taxon>Myxococcaceae incertae sedis</taxon>
        <taxon>Candidatus Fimimonas</taxon>
    </lineage>
</organism>
<comment type="subcellular location">
    <subcellularLocation>
        <location evidence="1">Membrane</location>
        <topology evidence="1">Multi-pass membrane protein</topology>
    </subcellularLocation>
</comment>
<evidence type="ECO:0000256" key="5">
    <source>
        <dbReference type="SAM" id="Phobius"/>
    </source>
</evidence>
<evidence type="ECO:0000256" key="2">
    <source>
        <dbReference type="ARBA" id="ARBA00022692"/>
    </source>
</evidence>
<feature type="transmembrane region" description="Helical" evidence="5">
    <location>
        <begin position="37"/>
        <end position="54"/>
    </location>
</feature>
<protein>
    <submittedName>
        <fullName evidence="6">CvpA family protein</fullName>
    </submittedName>
</protein>
<proteinExistence type="predicted"/>
<evidence type="ECO:0000313" key="7">
    <source>
        <dbReference type="Proteomes" id="UP000886852"/>
    </source>
</evidence>
<dbReference type="GO" id="GO:0009403">
    <property type="term" value="P:toxin biosynthetic process"/>
    <property type="evidence" value="ECO:0007669"/>
    <property type="project" value="InterPro"/>
</dbReference>
<dbReference type="InterPro" id="IPR003825">
    <property type="entry name" value="Colicin-V_CvpA"/>
</dbReference>
<accession>A0A9D1MWT4</accession>
<keyword evidence="2 5" id="KW-0812">Transmembrane</keyword>
<dbReference type="GO" id="GO:0016020">
    <property type="term" value="C:membrane"/>
    <property type="evidence" value="ECO:0007669"/>
    <property type="project" value="UniProtKB-SubCell"/>
</dbReference>
<sequence length="243" mass="25861">MAATITGIALIAAAVVALIVGVTKGFAKQLTGLLKGLVAIVLAVVLTSLIMSSLRNTEIFKNFTTVTTGWFSNDVLTAEVTSQEQLVEVLANGGAWKILAAIAPHLFTAMQNNGCTTLAQLFGAYTANIIVNFLLWLVLFLLLLLVLKLISMLLTKIASLPVLKVLDRVLGGVWAVAITYAVLVGIVLTAAEIIVVKFIPDSVETLTNFMAQSPILTWVNNTNVIGSLIADLLQTELPMIVMA</sequence>
<evidence type="ECO:0000256" key="3">
    <source>
        <dbReference type="ARBA" id="ARBA00022989"/>
    </source>
</evidence>
<evidence type="ECO:0000256" key="1">
    <source>
        <dbReference type="ARBA" id="ARBA00004141"/>
    </source>
</evidence>
<evidence type="ECO:0000313" key="6">
    <source>
        <dbReference type="EMBL" id="HIU90929.1"/>
    </source>
</evidence>
<comment type="caution">
    <text evidence="6">The sequence shown here is derived from an EMBL/GenBank/DDBJ whole genome shotgun (WGS) entry which is preliminary data.</text>
</comment>
<evidence type="ECO:0000256" key="4">
    <source>
        <dbReference type="ARBA" id="ARBA00023136"/>
    </source>
</evidence>
<feature type="transmembrane region" description="Helical" evidence="5">
    <location>
        <begin position="174"/>
        <end position="196"/>
    </location>
</feature>
<dbReference type="AlphaFoldDB" id="A0A9D1MWT4"/>
<dbReference type="Proteomes" id="UP000886852">
    <property type="component" value="Unassembled WGS sequence"/>
</dbReference>
<keyword evidence="4 5" id="KW-0472">Membrane</keyword>
<dbReference type="EMBL" id="DVOC01000049">
    <property type="protein sequence ID" value="HIU90929.1"/>
    <property type="molecule type" value="Genomic_DNA"/>
</dbReference>
<feature type="transmembrane region" description="Helical" evidence="5">
    <location>
        <begin position="133"/>
        <end position="154"/>
    </location>
</feature>